<reference evidence="3" key="1">
    <citation type="journal article" date="2017" name="Genome Biol.">
        <title>Comparative genomics reveals high biological diversity and specific adaptations in the industrially and medically important fungal genus Aspergillus.</title>
        <authorList>
            <person name="de Vries R.P."/>
            <person name="Riley R."/>
            <person name="Wiebenga A."/>
            <person name="Aguilar-Osorio G."/>
            <person name="Amillis S."/>
            <person name="Uchima C.A."/>
            <person name="Anderluh G."/>
            <person name="Asadollahi M."/>
            <person name="Askin M."/>
            <person name="Barry K."/>
            <person name="Battaglia E."/>
            <person name="Bayram O."/>
            <person name="Benocci T."/>
            <person name="Braus-Stromeyer S.A."/>
            <person name="Caldana C."/>
            <person name="Canovas D."/>
            <person name="Cerqueira G.C."/>
            <person name="Chen F."/>
            <person name="Chen W."/>
            <person name="Choi C."/>
            <person name="Clum A."/>
            <person name="Dos Santos R.A."/>
            <person name="Damasio A.R."/>
            <person name="Diallinas G."/>
            <person name="Emri T."/>
            <person name="Fekete E."/>
            <person name="Flipphi M."/>
            <person name="Freyberg S."/>
            <person name="Gallo A."/>
            <person name="Gournas C."/>
            <person name="Habgood R."/>
            <person name="Hainaut M."/>
            <person name="Harispe M.L."/>
            <person name="Henrissat B."/>
            <person name="Hilden K.S."/>
            <person name="Hope R."/>
            <person name="Hossain A."/>
            <person name="Karabika E."/>
            <person name="Karaffa L."/>
            <person name="Karanyi Z."/>
            <person name="Krasevec N."/>
            <person name="Kuo A."/>
            <person name="Kusch H."/>
            <person name="LaButti K."/>
            <person name="Lagendijk E.L."/>
            <person name="Lapidus A."/>
            <person name="Levasseur A."/>
            <person name="Lindquist E."/>
            <person name="Lipzen A."/>
            <person name="Logrieco A.F."/>
            <person name="MacCabe A."/>
            <person name="Maekelae M.R."/>
            <person name="Malavazi I."/>
            <person name="Melin P."/>
            <person name="Meyer V."/>
            <person name="Mielnichuk N."/>
            <person name="Miskei M."/>
            <person name="Molnar A.P."/>
            <person name="Mule G."/>
            <person name="Ngan C.Y."/>
            <person name="Orejas M."/>
            <person name="Orosz E."/>
            <person name="Ouedraogo J.P."/>
            <person name="Overkamp K.M."/>
            <person name="Park H.-S."/>
            <person name="Perrone G."/>
            <person name="Piumi F."/>
            <person name="Punt P.J."/>
            <person name="Ram A.F."/>
            <person name="Ramon A."/>
            <person name="Rauscher S."/>
            <person name="Record E."/>
            <person name="Riano-Pachon D.M."/>
            <person name="Robert V."/>
            <person name="Roehrig J."/>
            <person name="Ruller R."/>
            <person name="Salamov A."/>
            <person name="Salih N.S."/>
            <person name="Samson R.A."/>
            <person name="Sandor E."/>
            <person name="Sanguinetti M."/>
            <person name="Schuetze T."/>
            <person name="Sepcic K."/>
            <person name="Shelest E."/>
            <person name="Sherlock G."/>
            <person name="Sophianopoulou V."/>
            <person name="Squina F.M."/>
            <person name="Sun H."/>
            <person name="Susca A."/>
            <person name="Todd R.B."/>
            <person name="Tsang A."/>
            <person name="Unkles S.E."/>
            <person name="van de Wiele N."/>
            <person name="van Rossen-Uffink D."/>
            <person name="Oliveira J.V."/>
            <person name="Vesth T.C."/>
            <person name="Visser J."/>
            <person name="Yu J.-H."/>
            <person name="Zhou M."/>
            <person name="Andersen M.R."/>
            <person name="Archer D.B."/>
            <person name="Baker S.E."/>
            <person name="Benoit I."/>
            <person name="Brakhage A.A."/>
            <person name="Braus G.H."/>
            <person name="Fischer R."/>
            <person name="Frisvad J.C."/>
            <person name="Goldman G.H."/>
            <person name="Houbraken J."/>
            <person name="Oakley B."/>
            <person name="Pocsi I."/>
            <person name="Scazzocchio C."/>
            <person name="Seiboth B."/>
            <person name="vanKuyk P.A."/>
            <person name="Wortman J."/>
            <person name="Dyer P.S."/>
            <person name="Grigoriev I.V."/>
        </authorList>
    </citation>
    <scope>NUCLEOTIDE SEQUENCE [LARGE SCALE GENOMIC DNA]</scope>
    <source>
        <strain evidence="3">CBS 593.65</strain>
    </source>
</reference>
<evidence type="ECO:0008006" key="4">
    <source>
        <dbReference type="Google" id="ProtNLM"/>
    </source>
</evidence>
<evidence type="ECO:0000313" key="3">
    <source>
        <dbReference type="Proteomes" id="UP000184356"/>
    </source>
</evidence>
<feature type="compositionally biased region" description="Basic and acidic residues" evidence="1">
    <location>
        <begin position="704"/>
        <end position="718"/>
    </location>
</feature>
<feature type="compositionally biased region" description="Pro residues" evidence="1">
    <location>
        <begin position="728"/>
        <end position="739"/>
    </location>
</feature>
<proteinExistence type="predicted"/>
<gene>
    <name evidence="2" type="ORF">ASPSYDRAFT_58467</name>
</gene>
<dbReference type="GeneID" id="63765613"/>
<feature type="region of interest" description="Disordered" evidence="1">
    <location>
        <begin position="1288"/>
        <end position="1356"/>
    </location>
</feature>
<dbReference type="RefSeq" id="XP_040701684.1">
    <property type="nucleotide sequence ID" value="XM_040849540.1"/>
</dbReference>
<feature type="compositionally biased region" description="Low complexity" evidence="1">
    <location>
        <begin position="197"/>
        <end position="209"/>
    </location>
</feature>
<evidence type="ECO:0000313" key="2">
    <source>
        <dbReference type="EMBL" id="OJJ57878.1"/>
    </source>
</evidence>
<accession>A0A1L9TEN2</accession>
<keyword evidence="3" id="KW-1185">Reference proteome</keyword>
<feature type="compositionally biased region" description="Basic and acidic residues" evidence="1">
    <location>
        <begin position="64"/>
        <end position="75"/>
    </location>
</feature>
<feature type="compositionally biased region" description="Polar residues" evidence="1">
    <location>
        <begin position="470"/>
        <end position="483"/>
    </location>
</feature>
<feature type="region of interest" description="Disordered" evidence="1">
    <location>
        <begin position="884"/>
        <end position="945"/>
    </location>
</feature>
<evidence type="ECO:0000256" key="1">
    <source>
        <dbReference type="SAM" id="MobiDB-lite"/>
    </source>
</evidence>
<feature type="region of interest" description="Disordered" evidence="1">
    <location>
        <begin position="23"/>
        <end position="579"/>
    </location>
</feature>
<feature type="compositionally biased region" description="Polar residues" evidence="1">
    <location>
        <begin position="1323"/>
        <end position="1356"/>
    </location>
</feature>
<feature type="region of interest" description="Disordered" evidence="1">
    <location>
        <begin position="631"/>
        <end position="816"/>
    </location>
</feature>
<feature type="compositionally biased region" description="Basic and acidic residues" evidence="1">
    <location>
        <begin position="484"/>
        <end position="502"/>
    </location>
</feature>
<feature type="compositionally biased region" description="Pro residues" evidence="1">
    <location>
        <begin position="406"/>
        <end position="438"/>
    </location>
</feature>
<feature type="compositionally biased region" description="Basic and acidic residues" evidence="1">
    <location>
        <begin position="459"/>
        <end position="469"/>
    </location>
</feature>
<dbReference type="VEuPathDB" id="FungiDB:ASPSYDRAFT_58467"/>
<feature type="compositionally biased region" description="Polar residues" evidence="1">
    <location>
        <begin position="770"/>
        <end position="782"/>
    </location>
</feature>
<dbReference type="Proteomes" id="UP000184356">
    <property type="component" value="Unassembled WGS sequence"/>
</dbReference>
<feature type="compositionally biased region" description="Polar residues" evidence="1">
    <location>
        <begin position="902"/>
        <end position="912"/>
    </location>
</feature>
<name>A0A1L9TEN2_9EURO</name>
<dbReference type="STRING" id="1036612.A0A1L9TEN2"/>
<feature type="compositionally biased region" description="Low complexity" evidence="1">
    <location>
        <begin position="513"/>
        <end position="528"/>
    </location>
</feature>
<feature type="compositionally biased region" description="Basic and acidic residues" evidence="1">
    <location>
        <begin position="751"/>
        <end position="769"/>
    </location>
</feature>
<organism evidence="2 3">
    <name type="scientific">Aspergillus sydowii CBS 593.65</name>
    <dbReference type="NCBI Taxonomy" id="1036612"/>
    <lineage>
        <taxon>Eukaryota</taxon>
        <taxon>Fungi</taxon>
        <taxon>Dikarya</taxon>
        <taxon>Ascomycota</taxon>
        <taxon>Pezizomycotina</taxon>
        <taxon>Eurotiomycetes</taxon>
        <taxon>Eurotiomycetidae</taxon>
        <taxon>Eurotiales</taxon>
        <taxon>Aspergillaceae</taxon>
        <taxon>Aspergillus</taxon>
        <taxon>Aspergillus subgen. Nidulantes</taxon>
    </lineage>
</organism>
<sequence>MSQLVVPADSRIVMAEQNGHDVVNLTLSGGGPSPSDVPASTTDKKPAGGDEGEINTTATTPFEIKTKVEPEDQKMHTLQPTESSDKQRSGEQTTTVSVLDNIPGPRLTPTQDASKQGPGTVATKVLEMNGITSASDGGEDTASLGGSESDASRTESRAHSRAGSTKRPTAFKPVSFAKFSVPKAPGTPPVAKAPEKTPLSTGTPLGTPLQNPRPRLVAKTTSSLRDPLSRAGTSGARLGGGGPDPNQVWNRNRPVQQAPPKHLTDEELKQQYGIHMTSRIQEDGGGTEAKWADIDDDEDDWAPDTIEWTDGTKTDLKAEPSQPEPVSRAAQATTAKPMIETKESPPVEQIPAAKETPKYMPKPVTSIGPNPTVLRLGANAERQARTAGISAKGFNNEKLPTSSTSPAPPAKSPWAPIPPIERAPPVIPPVQAQPPTRAPFPHRENVNDGPSSTSAPKEIAADDFNRTWRESQPGTRELYNSRSGRYEPVPEPRKSGTHRNEQSFRAPSVLQRPAAPGEHAGPAEPSAAFQTHRTSVQDGAHWTRRRTSSNVSGGSGSFGRRMSIGRPDAAQRPFETRRGSQVNGMIEPHIHAREHIPNEAHIRDISPIRHGHGPWPPRDQTLAPEKVANISAGEGQPPATTPATDGQPGIPQPPQEDAVAMQERIMKEKRMEARQRRLEQEEKEEAAKRERIRQKLEALGPPPEKSKAKSKESPEVSKVETTTTGPAQSPPKPPVPEPTGEPKQYGMMKVHHPDTVKKLIEKERNHDKTTSAANVRRVSSPNRELKTDAATANGPQASHEPPAPLEDITGDQRPEGENAQWRAGINVPNTYAPWTGNTKLVGPTAPLTNPWKPLSNDKTLGNGIFDQTLGNFPARDLTLRNHLGLEQSPLPPSSQPFPTTTRSAQESATISPLPSPEARHASYDALSPIGRPGPIGPPRAHSSWQHDVRTAAWNDFRGVATKREAEENERLRHEMNAVRDSQPSLQASFNETWRQVRTGDQAGQRQVVGISRTTDGNASLANSLSSLEHPVGPLSFAEAHARPLVNVPIRSSRFFPQATEHRKPTYEEVDFFRSPSPPPPEEVSTHPVYFGDSNRPLVHLPAPKPIVKLPPKVAAPPPTPPTFASMVASNTRSGPPSTATNWQERINTLFGKKTSVPEKRNALAISSASKEPLDVQLHIAEVSVSLPYNGEPQSGDGELTARQVEEAEAMFEDREVGSLPVVRVPTMAPPAAWRAAPAPSQARLRSKVLKAMQVHSVEPFIFGPRDKEASAVNQILIRFPGAVETKTVAVPRKAGSHTNPRPRGQPTYKPRKNTKPRDGSGGSNFKKTATQQSNGNSQTQRQSRKSSWGDPTTNST</sequence>
<dbReference type="OrthoDB" id="5416983at2759"/>
<feature type="compositionally biased region" description="Basic and acidic residues" evidence="1">
    <location>
        <begin position="664"/>
        <end position="696"/>
    </location>
</feature>
<dbReference type="EMBL" id="KV878587">
    <property type="protein sequence ID" value="OJJ57878.1"/>
    <property type="molecule type" value="Genomic_DNA"/>
</dbReference>
<feature type="compositionally biased region" description="Low complexity" evidence="1">
    <location>
        <begin position="548"/>
        <end position="566"/>
    </location>
</feature>
<protein>
    <recommendedName>
        <fullName evidence="4">PI-PLC Y-box domain-containing protein</fullName>
    </recommendedName>
</protein>